<evidence type="ECO:0000256" key="1">
    <source>
        <dbReference type="SAM" id="MobiDB-lite"/>
    </source>
</evidence>
<dbReference type="EMBL" id="JALLPB020000001">
    <property type="protein sequence ID" value="KAL3827628.1"/>
    <property type="molecule type" value="Genomic_DNA"/>
</dbReference>
<organism evidence="2 3">
    <name type="scientific">Cyclostephanos tholiformis</name>
    <dbReference type="NCBI Taxonomy" id="382380"/>
    <lineage>
        <taxon>Eukaryota</taxon>
        <taxon>Sar</taxon>
        <taxon>Stramenopiles</taxon>
        <taxon>Ochrophyta</taxon>
        <taxon>Bacillariophyta</taxon>
        <taxon>Coscinodiscophyceae</taxon>
        <taxon>Thalassiosirophycidae</taxon>
        <taxon>Stephanodiscales</taxon>
        <taxon>Stephanodiscaceae</taxon>
        <taxon>Cyclostephanos</taxon>
    </lineage>
</organism>
<gene>
    <name evidence="2" type="ORF">ACHAXA_000501</name>
</gene>
<comment type="caution">
    <text evidence="2">The sequence shown here is derived from an EMBL/GenBank/DDBJ whole genome shotgun (WGS) entry which is preliminary data.</text>
</comment>
<dbReference type="Proteomes" id="UP001530377">
    <property type="component" value="Unassembled WGS sequence"/>
</dbReference>
<feature type="compositionally biased region" description="Gly residues" evidence="1">
    <location>
        <begin position="199"/>
        <end position="229"/>
    </location>
</feature>
<feature type="region of interest" description="Disordered" evidence="1">
    <location>
        <begin position="29"/>
        <end position="142"/>
    </location>
</feature>
<sequence length="243" mass="24559">MSFSIGTSAVESVVPKMDMALDDIIKTTRRANPKKKNFTKNPNANAARATGQNKARRNASANARRGIVAPGGGRPDSMEVERQVKRAAAGGGGDGEGMPPPRRRACPGVGGGIGPVASPRRRRPRYGPRLAPSRASWPTGGGGGAIVAPTQQAIGAAARAMKEHGFRVPKGMQMQITFVPKKSPASSVPPTPPVFKTNDGGGGYGRGGGGRGGGGRGGRGGGGRGGGGRGGRHGVRGSPGTRM</sequence>
<feature type="region of interest" description="Disordered" evidence="1">
    <location>
        <begin position="181"/>
        <end position="243"/>
    </location>
</feature>
<reference evidence="2 3" key="1">
    <citation type="submission" date="2024-10" db="EMBL/GenBank/DDBJ databases">
        <title>Updated reference genomes for cyclostephanoid diatoms.</title>
        <authorList>
            <person name="Roberts W.R."/>
            <person name="Alverson A.J."/>
        </authorList>
    </citation>
    <scope>NUCLEOTIDE SEQUENCE [LARGE SCALE GENOMIC DNA]</scope>
    <source>
        <strain evidence="2 3">AJA228-03</strain>
    </source>
</reference>
<protein>
    <submittedName>
        <fullName evidence="2">Uncharacterized protein</fullName>
    </submittedName>
</protein>
<accession>A0ABD3STR1</accession>
<feature type="compositionally biased region" description="Basic residues" evidence="1">
    <location>
        <begin position="29"/>
        <end position="38"/>
    </location>
</feature>
<dbReference type="AlphaFoldDB" id="A0ABD3STR1"/>
<keyword evidence="3" id="KW-1185">Reference proteome</keyword>
<name>A0ABD3STR1_9STRA</name>
<proteinExistence type="predicted"/>
<evidence type="ECO:0000313" key="3">
    <source>
        <dbReference type="Proteomes" id="UP001530377"/>
    </source>
</evidence>
<evidence type="ECO:0000313" key="2">
    <source>
        <dbReference type="EMBL" id="KAL3827628.1"/>
    </source>
</evidence>